<accession>A0ABS7KWB1</accession>
<reference evidence="1 2" key="1">
    <citation type="journal article" date="2021" name="Cell Host Microbe">
        <title>in vivo commensal control of Clostridioides difficile virulence.</title>
        <authorList>
            <person name="Girinathan B.P."/>
            <person name="Dibenedetto N."/>
            <person name="Worley J.N."/>
            <person name="Peltier J."/>
            <person name="Arrieta-Ortiz M.L."/>
            <person name="Rupa Christinal Immanuel S."/>
            <person name="Lavin R."/>
            <person name="Delaney M.L."/>
            <person name="Cummins C."/>
            <person name="Hoffmann M."/>
            <person name="Luo Y."/>
            <person name="Gonzalez-Escalona N."/>
            <person name="Allard M."/>
            <person name="Onderdonk A.B."/>
            <person name="Gerber G.K."/>
            <person name="Sonenshein A.L."/>
            <person name="Baliga N."/>
            <person name="Dupuy B."/>
            <person name="Bry L."/>
        </authorList>
    </citation>
    <scope>NUCLEOTIDE SEQUENCE [LARGE SCALE GENOMIC DNA]</scope>
    <source>
        <strain evidence="1 2">DSM 599</strain>
    </source>
</reference>
<sequence>MNENYINVLEAAKELGLKAKVVTSVKSFDNYNSFFNIYADSEEPCRRIVILTEDEYVEEVYDEDPSRAVNLMEKIDGNIWIEEFPLTTNPNSIILENIAVPKEIVEKFKCDKNI</sequence>
<dbReference type="RefSeq" id="WP_204594313.1">
    <property type="nucleotide sequence ID" value="NZ_JAFBDA010000005.1"/>
</dbReference>
<name>A0ABS7KWB1_CLOSR</name>
<evidence type="ECO:0000313" key="2">
    <source>
        <dbReference type="Proteomes" id="UP001299068"/>
    </source>
</evidence>
<keyword evidence="2" id="KW-1185">Reference proteome</keyword>
<proteinExistence type="predicted"/>
<evidence type="ECO:0000313" key="1">
    <source>
        <dbReference type="EMBL" id="MBY0754962.1"/>
    </source>
</evidence>
<protein>
    <submittedName>
        <fullName evidence="1">Uncharacterized protein</fullName>
    </submittedName>
</protein>
<organism evidence="1 2">
    <name type="scientific">Clostridium sardiniense</name>
    <name type="common">Clostridium absonum</name>
    <dbReference type="NCBI Taxonomy" id="29369"/>
    <lineage>
        <taxon>Bacteria</taxon>
        <taxon>Bacillati</taxon>
        <taxon>Bacillota</taxon>
        <taxon>Clostridia</taxon>
        <taxon>Eubacteriales</taxon>
        <taxon>Clostridiaceae</taxon>
        <taxon>Clostridium</taxon>
    </lineage>
</organism>
<gene>
    <name evidence="1" type="ORF">K5V21_05780</name>
</gene>
<dbReference type="EMBL" id="JAIKTU010000004">
    <property type="protein sequence ID" value="MBY0754962.1"/>
    <property type="molecule type" value="Genomic_DNA"/>
</dbReference>
<dbReference type="Proteomes" id="UP001299068">
    <property type="component" value="Unassembled WGS sequence"/>
</dbReference>
<comment type="caution">
    <text evidence="1">The sequence shown here is derived from an EMBL/GenBank/DDBJ whole genome shotgun (WGS) entry which is preliminary data.</text>
</comment>